<evidence type="ECO:0000256" key="6">
    <source>
        <dbReference type="ARBA" id="ARBA00022692"/>
    </source>
</evidence>
<dbReference type="Pfam" id="PF00999">
    <property type="entry name" value="Na_H_Exchanger"/>
    <property type="match status" value="1"/>
</dbReference>
<feature type="transmembrane region" description="Helical" evidence="13">
    <location>
        <begin position="52"/>
        <end position="69"/>
    </location>
</feature>
<feature type="domain" description="Cation/H+ exchanger transmembrane" evidence="14">
    <location>
        <begin position="43"/>
        <end position="181"/>
    </location>
</feature>
<dbReference type="PANTHER" id="PTHR10110:SF195">
    <property type="entry name" value="NA(+)_H(+) ANTIPORTER NHAS2"/>
    <property type="match status" value="1"/>
</dbReference>
<evidence type="ECO:0000313" key="15">
    <source>
        <dbReference type="EMBL" id="PYE50946.1"/>
    </source>
</evidence>
<evidence type="ECO:0000256" key="1">
    <source>
        <dbReference type="ARBA" id="ARBA00004651"/>
    </source>
</evidence>
<accession>A0A318S132</accession>
<evidence type="ECO:0000256" key="13">
    <source>
        <dbReference type="SAM" id="Phobius"/>
    </source>
</evidence>
<evidence type="ECO:0000256" key="10">
    <source>
        <dbReference type="ARBA" id="ARBA00023136"/>
    </source>
</evidence>
<evidence type="ECO:0000259" key="14">
    <source>
        <dbReference type="Pfam" id="PF00999"/>
    </source>
</evidence>
<dbReference type="AlphaFoldDB" id="A0A318S132"/>
<dbReference type="GO" id="GO:0005886">
    <property type="term" value="C:plasma membrane"/>
    <property type="evidence" value="ECO:0007669"/>
    <property type="project" value="UniProtKB-SubCell"/>
</dbReference>
<evidence type="ECO:0000256" key="9">
    <source>
        <dbReference type="ARBA" id="ARBA00023065"/>
    </source>
</evidence>
<keyword evidence="11" id="KW-0739">Sodium transport</keyword>
<dbReference type="InterPro" id="IPR006153">
    <property type="entry name" value="Cation/H_exchanger_TM"/>
</dbReference>
<keyword evidence="4" id="KW-0050">Antiport</keyword>
<dbReference type="GO" id="GO:0015385">
    <property type="term" value="F:sodium:proton antiporter activity"/>
    <property type="evidence" value="ECO:0007669"/>
    <property type="project" value="InterPro"/>
</dbReference>
<feature type="transmembrane region" description="Helical" evidence="13">
    <location>
        <begin position="113"/>
        <end position="135"/>
    </location>
</feature>
<evidence type="ECO:0000256" key="3">
    <source>
        <dbReference type="ARBA" id="ARBA00022448"/>
    </source>
</evidence>
<keyword evidence="16" id="KW-1185">Reference proteome</keyword>
<keyword evidence="5" id="KW-1003">Cell membrane</keyword>
<sequence length="190" mass="20366">MVERALPSPSGGHGRHHRRFRGQRRDPLLVALDLSVARQAIALVREIEFTNFVFQGVLSFLLFAGALGMNSHALWQVRGLVVSFALISTLVSTFVVGALTFGLLRLFGIDVSWLYALLFGALISPTDLVAVLAILKQARVPRRIETLMAGESLFTDGVGVVAFVVLASLAGGAHENAGGMSPLNVARNFA</sequence>
<keyword evidence="3" id="KW-0813">Transport</keyword>
<dbReference type="Gene3D" id="6.10.140.1330">
    <property type="match status" value="1"/>
</dbReference>
<dbReference type="Proteomes" id="UP000248326">
    <property type="component" value="Unassembled WGS sequence"/>
</dbReference>
<dbReference type="GO" id="GO:0015386">
    <property type="term" value="F:potassium:proton antiporter activity"/>
    <property type="evidence" value="ECO:0007669"/>
    <property type="project" value="TreeGrafter"/>
</dbReference>
<evidence type="ECO:0000256" key="4">
    <source>
        <dbReference type="ARBA" id="ARBA00022449"/>
    </source>
</evidence>
<comment type="similarity">
    <text evidence="2">Belongs to the monovalent cation:proton antiporter 1 (CPA1) transporter (TC 2.A.36) family.</text>
</comment>
<evidence type="ECO:0000256" key="7">
    <source>
        <dbReference type="ARBA" id="ARBA00022989"/>
    </source>
</evidence>
<comment type="caution">
    <text evidence="15">The sequence shown here is derived from an EMBL/GenBank/DDBJ whole genome shotgun (WGS) entry which is preliminary data.</text>
</comment>
<dbReference type="InterPro" id="IPR018422">
    <property type="entry name" value="Cation/H_exchanger_CPA1"/>
</dbReference>
<comment type="subcellular location">
    <subcellularLocation>
        <location evidence="1">Cell membrane</location>
        <topology evidence="1">Multi-pass membrane protein</topology>
    </subcellularLocation>
</comment>
<proteinExistence type="inferred from homology"/>
<keyword evidence="8" id="KW-0915">Sodium</keyword>
<dbReference type="GO" id="GO:0098719">
    <property type="term" value="P:sodium ion import across plasma membrane"/>
    <property type="evidence" value="ECO:0007669"/>
    <property type="project" value="TreeGrafter"/>
</dbReference>
<keyword evidence="6 13" id="KW-0812">Transmembrane</keyword>
<dbReference type="PANTHER" id="PTHR10110">
    <property type="entry name" value="SODIUM/HYDROGEN EXCHANGER"/>
    <property type="match status" value="1"/>
</dbReference>
<evidence type="ECO:0000256" key="2">
    <source>
        <dbReference type="ARBA" id="ARBA00007367"/>
    </source>
</evidence>
<name>A0A318S132_9DEIO</name>
<gene>
    <name evidence="15" type="ORF">DES52_11613</name>
</gene>
<keyword evidence="10 13" id="KW-0472">Membrane</keyword>
<evidence type="ECO:0000256" key="12">
    <source>
        <dbReference type="SAM" id="MobiDB-lite"/>
    </source>
</evidence>
<reference evidence="15 16" key="1">
    <citation type="submission" date="2018-06" db="EMBL/GenBank/DDBJ databases">
        <title>Genomic Encyclopedia of Type Strains, Phase IV (KMG-IV): sequencing the most valuable type-strain genomes for metagenomic binning, comparative biology and taxonomic classification.</title>
        <authorList>
            <person name="Goeker M."/>
        </authorList>
    </citation>
    <scope>NUCLEOTIDE SEQUENCE [LARGE SCALE GENOMIC DNA]</scope>
    <source>
        <strain evidence="15 16">DSM 18048</strain>
    </source>
</reference>
<feature type="region of interest" description="Disordered" evidence="12">
    <location>
        <begin position="1"/>
        <end position="20"/>
    </location>
</feature>
<evidence type="ECO:0000256" key="5">
    <source>
        <dbReference type="ARBA" id="ARBA00022475"/>
    </source>
</evidence>
<keyword evidence="7 13" id="KW-1133">Transmembrane helix</keyword>
<dbReference type="EMBL" id="QJSX01000016">
    <property type="protein sequence ID" value="PYE50946.1"/>
    <property type="molecule type" value="Genomic_DNA"/>
</dbReference>
<keyword evidence="9" id="KW-0406">Ion transport</keyword>
<feature type="transmembrane region" description="Helical" evidence="13">
    <location>
        <begin position="81"/>
        <end position="107"/>
    </location>
</feature>
<evidence type="ECO:0000256" key="8">
    <source>
        <dbReference type="ARBA" id="ARBA00023053"/>
    </source>
</evidence>
<evidence type="ECO:0000256" key="11">
    <source>
        <dbReference type="ARBA" id="ARBA00023201"/>
    </source>
</evidence>
<organism evidence="15 16">
    <name type="scientific">Deinococcus yavapaiensis KR-236</name>
    <dbReference type="NCBI Taxonomy" id="694435"/>
    <lineage>
        <taxon>Bacteria</taxon>
        <taxon>Thermotogati</taxon>
        <taxon>Deinococcota</taxon>
        <taxon>Deinococci</taxon>
        <taxon>Deinococcales</taxon>
        <taxon>Deinococcaceae</taxon>
        <taxon>Deinococcus</taxon>
    </lineage>
</organism>
<feature type="transmembrane region" description="Helical" evidence="13">
    <location>
        <begin position="147"/>
        <end position="170"/>
    </location>
</feature>
<evidence type="ECO:0000313" key="16">
    <source>
        <dbReference type="Proteomes" id="UP000248326"/>
    </source>
</evidence>
<protein>
    <submittedName>
        <fullName evidence="15">Sodium/hydrogen exchanger family protein</fullName>
    </submittedName>
</protein>
<dbReference type="GO" id="GO:0051453">
    <property type="term" value="P:regulation of intracellular pH"/>
    <property type="evidence" value="ECO:0007669"/>
    <property type="project" value="TreeGrafter"/>
</dbReference>